<evidence type="ECO:0000256" key="22">
    <source>
        <dbReference type="ARBA" id="ARBA00023316"/>
    </source>
</evidence>
<evidence type="ECO:0000256" key="14">
    <source>
        <dbReference type="ARBA" id="ARBA00022801"/>
    </source>
</evidence>
<evidence type="ECO:0000259" key="29">
    <source>
        <dbReference type="Pfam" id="PF00912"/>
    </source>
</evidence>
<dbReference type="GO" id="GO:0005886">
    <property type="term" value="C:plasma membrane"/>
    <property type="evidence" value="ECO:0007669"/>
    <property type="project" value="UniProtKB-SubCell"/>
</dbReference>
<evidence type="ECO:0000256" key="19">
    <source>
        <dbReference type="ARBA" id="ARBA00023136"/>
    </source>
</evidence>
<dbReference type="Pfam" id="PF00905">
    <property type="entry name" value="Transpeptidase"/>
    <property type="match status" value="1"/>
</dbReference>
<keyword evidence="21" id="KW-0511">Multifunctional enzyme</keyword>
<dbReference type="PANTHER" id="PTHR32282:SF27">
    <property type="entry name" value="PENICILLIN-BINDING PROTEIN 1A"/>
    <property type="match status" value="1"/>
</dbReference>
<evidence type="ECO:0000256" key="27">
    <source>
        <dbReference type="SAM" id="Phobius"/>
    </source>
</evidence>
<dbReference type="GO" id="GO:0008658">
    <property type="term" value="F:penicillin binding"/>
    <property type="evidence" value="ECO:0007669"/>
    <property type="project" value="InterPro"/>
</dbReference>
<evidence type="ECO:0000256" key="11">
    <source>
        <dbReference type="ARBA" id="ARBA00022676"/>
    </source>
</evidence>
<evidence type="ECO:0000256" key="4">
    <source>
        <dbReference type="ARBA" id="ARBA00007739"/>
    </source>
</evidence>
<evidence type="ECO:0000256" key="18">
    <source>
        <dbReference type="ARBA" id="ARBA00022989"/>
    </source>
</evidence>
<evidence type="ECO:0000256" key="6">
    <source>
        <dbReference type="ARBA" id="ARBA00018638"/>
    </source>
</evidence>
<feature type="domain" description="Penicillin-binding protein OB-like" evidence="30">
    <location>
        <begin position="337"/>
        <end position="443"/>
    </location>
</feature>
<organism evidence="31 32">
    <name type="scientific">Phaeobacter gallaeciensis</name>
    <dbReference type="NCBI Taxonomy" id="60890"/>
    <lineage>
        <taxon>Bacteria</taxon>
        <taxon>Pseudomonadati</taxon>
        <taxon>Pseudomonadota</taxon>
        <taxon>Alphaproteobacteria</taxon>
        <taxon>Rhodobacterales</taxon>
        <taxon>Roseobacteraceae</taxon>
        <taxon>Phaeobacter</taxon>
    </lineage>
</organism>
<dbReference type="InterPro" id="IPR036950">
    <property type="entry name" value="PBP_transglycosylase"/>
</dbReference>
<dbReference type="PATRIC" id="fig|60890.4.peg.543"/>
<dbReference type="GO" id="GO:0009252">
    <property type="term" value="P:peptidoglycan biosynthetic process"/>
    <property type="evidence" value="ECO:0007669"/>
    <property type="project" value="UniProtKB-UniPathway"/>
</dbReference>
<dbReference type="Gene3D" id="3.40.710.10">
    <property type="entry name" value="DD-peptidase/beta-lactamase superfamily"/>
    <property type="match status" value="2"/>
</dbReference>
<evidence type="ECO:0000256" key="9">
    <source>
        <dbReference type="ARBA" id="ARBA00022645"/>
    </source>
</evidence>
<comment type="catalytic activity">
    <reaction evidence="25">
        <text>[GlcNAc-(1-&gt;4)-Mur2Ac(oyl-L-Ala-gamma-D-Glu-L-Lys-D-Ala-D-Ala)](n)-di-trans,octa-cis-undecaprenyl diphosphate + beta-D-GlcNAc-(1-&gt;4)-Mur2Ac(oyl-L-Ala-gamma-D-Glu-L-Lys-D-Ala-D-Ala)-di-trans,octa-cis-undecaprenyl diphosphate = [GlcNAc-(1-&gt;4)-Mur2Ac(oyl-L-Ala-gamma-D-Glu-L-Lys-D-Ala-D-Ala)](n+1)-di-trans,octa-cis-undecaprenyl diphosphate + di-trans,octa-cis-undecaprenyl diphosphate + H(+)</text>
        <dbReference type="Rhea" id="RHEA:23708"/>
        <dbReference type="Rhea" id="RHEA-COMP:9602"/>
        <dbReference type="Rhea" id="RHEA-COMP:9603"/>
        <dbReference type="ChEBI" id="CHEBI:15378"/>
        <dbReference type="ChEBI" id="CHEBI:58405"/>
        <dbReference type="ChEBI" id="CHEBI:60033"/>
        <dbReference type="ChEBI" id="CHEBI:78435"/>
        <dbReference type="EC" id="2.4.99.28"/>
    </reaction>
</comment>
<keyword evidence="18 27" id="KW-1133">Transmembrane helix</keyword>
<dbReference type="InterPro" id="IPR012338">
    <property type="entry name" value="Beta-lactam/transpept-like"/>
</dbReference>
<dbReference type="EMBL" id="CP015124">
    <property type="protein sequence ID" value="ANP35489.1"/>
    <property type="molecule type" value="Genomic_DNA"/>
</dbReference>
<dbReference type="SUPFAM" id="SSF56601">
    <property type="entry name" value="beta-lactamase/transpeptidase-like"/>
    <property type="match status" value="1"/>
</dbReference>
<evidence type="ECO:0000256" key="5">
    <source>
        <dbReference type="ARBA" id="ARBA00012448"/>
    </source>
</evidence>
<keyword evidence="13 27" id="KW-0812">Transmembrane</keyword>
<evidence type="ECO:0000256" key="17">
    <source>
        <dbReference type="ARBA" id="ARBA00022984"/>
    </source>
</evidence>
<dbReference type="UniPathway" id="UPA00219"/>
<evidence type="ECO:0000256" key="3">
    <source>
        <dbReference type="ARBA" id="ARBA00007090"/>
    </source>
</evidence>
<dbReference type="InterPro" id="IPR001460">
    <property type="entry name" value="PCN-bd_Tpept"/>
</dbReference>
<sequence length="840" mass="92543">MRERLYSVLRFILSFFGSIFSTITLGVAVVALTIGAVFWMYGRDLPSHESLAQYQPPTISRIYSGEGQLIDEFAEERRLFTPSHEIPALVKQAFISAEDKNFYSHAGYDARGIAAAAIEAVRSRGSNVRGASTITQQVMKNFLLSGDRKAERKIKEIILATRLEETLDKDRILELYLNEIFLGQNSYGVAAASQTYFNKTLGELAPHEAATLASMPKAPSDYHPVRRKDRLLARRNYVLREMYENGYISEDVYKVEVEQPLRSVQNGDFESFRTALPPRDYFTDEIRRQLSQDFGEGEFFTGGFTVRATIDEEMQTEAALAMRKGLEKYDRSRGIWKGTGVTLTEEELASEETWREALGQADVSRDIDLGGKWLPAVVLTVADRSLTVGVEGVAETGSVPRSDIKWMKGNFKDNFTRGDVVLVRAEMKDDAFSHWSLRQVPEVQGGFVAMDVNTGRVLAMQGGFSYQHSVFNRATQAQRQPGSSFKPFVYAAALDSGYSPATIIVDAPIEINTPQGLWRPKNSSNKFYGPTPLRTGIEMSRNLMTIRLAQEVGMPVVAGYAERFGVYDNMGTYLANSLGAEETTLYKMVAAYAMFANGGQRVQPTLVDRIQDRFGKTIYRHDDRDCVDCAVASLEPGRAPRIVADREQVMDPITAYQLTSMMKGVVDRGTASSVINLPVPTAGKTGTTNDSRDVWFVGFTSNIVAGCYMGFDQPRPMGRGAYGGTMCGPVFQQFMTKAVEKFGGGPFEVPEGGHFIKIDRYTGAPLPDDASGAYVVAEYFRDGAEPIFGMTFDGGFAMGSSLPLIEEVEQSGRKVTTSSGGTAVLGPKASFGTISSGGLY</sequence>
<dbReference type="Pfam" id="PF17092">
    <property type="entry name" value="PCB_OB"/>
    <property type="match status" value="1"/>
</dbReference>
<dbReference type="NCBIfam" id="TIGR02074">
    <property type="entry name" value="PBP_1a_fam"/>
    <property type="match status" value="1"/>
</dbReference>
<dbReference type="AlphaFoldDB" id="A0A1B0ZMU9"/>
<dbReference type="PANTHER" id="PTHR32282">
    <property type="entry name" value="BINDING PROTEIN TRANSPEPTIDASE, PUTATIVE-RELATED"/>
    <property type="match status" value="1"/>
</dbReference>
<accession>A0A1B0ZMU9</accession>
<evidence type="ECO:0000256" key="16">
    <source>
        <dbReference type="ARBA" id="ARBA00022968"/>
    </source>
</evidence>
<comment type="similarity">
    <text evidence="3">In the C-terminal section; belongs to the transpeptidase family.</text>
</comment>
<dbReference type="InterPro" id="IPR031376">
    <property type="entry name" value="PCB_OB"/>
</dbReference>
<gene>
    <name evidence="31" type="primary">mrcA</name>
    <name evidence="31" type="ORF">JL2886_00558</name>
</gene>
<keyword evidence="14" id="KW-0378">Hydrolase</keyword>
<dbReference type="InterPro" id="IPR023346">
    <property type="entry name" value="Lysozyme-like_dom_sf"/>
</dbReference>
<keyword evidence="7" id="KW-1003">Cell membrane</keyword>
<evidence type="ECO:0000256" key="23">
    <source>
        <dbReference type="ARBA" id="ARBA00034000"/>
    </source>
</evidence>
<comment type="catalytic activity">
    <reaction evidence="23">
        <text>Preferential cleavage: (Ac)2-L-Lys-D-Ala-|-D-Ala. Also transpeptidation of peptidyl-alanyl moieties that are N-acyl substituents of D-alanine.</text>
        <dbReference type="EC" id="3.4.16.4"/>
    </reaction>
</comment>
<keyword evidence="19 27" id="KW-0472">Membrane</keyword>
<feature type="domain" description="Penicillin-binding protein transpeptidase" evidence="28">
    <location>
        <begin position="445"/>
        <end position="735"/>
    </location>
</feature>
<dbReference type="GO" id="GO:0008360">
    <property type="term" value="P:regulation of cell shape"/>
    <property type="evidence" value="ECO:0007669"/>
    <property type="project" value="UniProtKB-KW"/>
</dbReference>
<keyword evidence="17" id="KW-0573">Peptidoglycan synthesis</keyword>
<reference evidence="31 32" key="1">
    <citation type="submission" date="2016-04" db="EMBL/GenBank/DDBJ databases">
        <authorList>
            <person name="Evans L.H."/>
            <person name="Alamgir A."/>
            <person name="Owens N."/>
            <person name="Weber N.D."/>
            <person name="Virtaneva K."/>
            <person name="Barbian K."/>
            <person name="Babar A."/>
            <person name="Rosenke K."/>
        </authorList>
    </citation>
    <scope>NUCLEOTIDE SEQUENCE [LARGE SCALE GENOMIC DNA]</scope>
    <source>
        <strain evidence="31 32">JL2886</strain>
    </source>
</reference>
<dbReference type="InterPro" id="IPR050396">
    <property type="entry name" value="Glycosyltr_51/Transpeptidase"/>
</dbReference>
<dbReference type="GO" id="GO:0046677">
    <property type="term" value="P:response to antibiotic"/>
    <property type="evidence" value="ECO:0007669"/>
    <property type="project" value="UniProtKB-KW"/>
</dbReference>
<keyword evidence="15" id="KW-0133">Cell shape</keyword>
<name>A0A1B0ZMU9_9RHOB</name>
<evidence type="ECO:0000256" key="10">
    <source>
        <dbReference type="ARBA" id="ARBA00022670"/>
    </source>
</evidence>
<dbReference type="Proteomes" id="UP000092565">
    <property type="component" value="Chromosome"/>
</dbReference>
<evidence type="ECO:0000256" key="13">
    <source>
        <dbReference type="ARBA" id="ARBA00022692"/>
    </source>
</evidence>
<dbReference type="GO" id="GO:0008955">
    <property type="term" value="F:peptidoglycan glycosyltransferase activity"/>
    <property type="evidence" value="ECO:0007669"/>
    <property type="project" value="UniProtKB-EC"/>
</dbReference>
<dbReference type="EC" id="2.4.99.28" evidence="24"/>
<dbReference type="InterPro" id="IPR001264">
    <property type="entry name" value="Glyco_trans_51"/>
</dbReference>
<keyword evidence="12" id="KW-0808">Transferase</keyword>
<keyword evidence="9" id="KW-0121">Carboxypeptidase</keyword>
<evidence type="ECO:0000256" key="2">
    <source>
        <dbReference type="ARBA" id="ARBA00004752"/>
    </source>
</evidence>
<keyword evidence="10" id="KW-0645">Protease</keyword>
<evidence type="ECO:0000256" key="26">
    <source>
        <dbReference type="ARBA" id="ARBA00060592"/>
    </source>
</evidence>
<evidence type="ECO:0000313" key="31">
    <source>
        <dbReference type="EMBL" id="ANP35489.1"/>
    </source>
</evidence>
<evidence type="ECO:0000259" key="28">
    <source>
        <dbReference type="Pfam" id="PF00905"/>
    </source>
</evidence>
<proteinExistence type="inferred from homology"/>
<dbReference type="GO" id="GO:0009002">
    <property type="term" value="F:serine-type D-Ala-D-Ala carboxypeptidase activity"/>
    <property type="evidence" value="ECO:0007669"/>
    <property type="project" value="UniProtKB-EC"/>
</dbReference>
<evidence type="ECO:0000256" key="8">
    <source>
        <dbReference type="ARBA" id="ARBA00022519"/>
    </source>
</evidence>
<dbReference type="GO" id="GO:0006508">
    <property type="term" value="P:proteolysis"/>
    <property type="evidence" value="ECO:0007669"/>
    <property type="project" value="UniProtKB-KW"/>
</dbReference>
<dbReference type="Pfam" id="PF00912">
    <property type="entry name" value="Transgly"/>
    <property type="match status" value="1"/>
</dbReference>
<dbReference type="GO" id="GO:0030288">
    <property type="term" value="C:outer membrane-bounded periplasmic space"/>
    <property type="evidence" value="ECO:0007669"/>
    <property type="project" value="TreeGrafter"/>
</dbReference>
<keyword evidence="22" id="KW-0961">Cell wall biogenesis/degradation</keyword>
<keyword evidence="20" id="KW-0046">Antibiotic resistance</keyword>
<keyword evidence="8" id="KW-0997">Cell inner membrane</keyword>
<dbReference type="Gene3D" id="1.10.3810.10">
    <property type="entry name" value="Biosynthetic peptidoglycan transglycosylase-like"/>
    <property type="match status" value="1"/>
</dbReference>
<protein>
    <recommendedName>
        <fullName evidence="6">Penicillin-binding protein 1A</fullName>
        <ecNumber evidence="24">2.4.99.28</ecNumber>
        <ecNumber evidence="5">3.4.16.4</ecNumber>
    </recommendedName>
</protein>
<comment type="pathway">
    <text evidence="2">Cell wall biogenesis; peptidoglycan biosynthesis.</text>
</comment>
<dbReference type="SUPFAM" id="SSF53955">
    <property type="entry name" value="Lysozyme-like"/>
    <property type="match status" value="1"/>
</dbReference>
<comment type="pathway">
    <text evidence="26">Glycan biosynthesis.</text>
</comment>
<evidence type="ECO:0000256" key="24">
    <source>
        <dbReference type="ARBA" id="ARBA00044770"/>
    </source>
</evidence>
<keyword evidence="11" id="KW-0328">Glycosyltransferase</keyword>
<feature type="transmembrane region" description="Helical" evidence="27">
    <location>
        <begin position="12"/>
        <end position="41"/>
    </location>
</feature>
<comment type="subcellular location">
    <subcellularLocation>
        <location evidence="1">Cell inner membrane</location>
        <topology evidence="1">Single-pass type II membrane protein</topology>
    </subcellularLocation>
</comment>
<evidence type="ECO:0000256" key="12">
    <source>
        <dbReference type="ARBA" id="ARBA00022679"/>
    </source>
</evidence>
<evidence type="ECO:0000259" key="30">
    <source>
        <dbReference type="Pfam" id="PF17092"/>
    </source>
</evidence>
<feature type="domain" description="Glycosyl transferase family 51" evidence="29">
    <location>
        <begin position="67"/>
        <end position="242"/>
    </location>
</feature>
<evidence type="ECO:0000256" key="7">
    <source>
        <dbReference type="ARBA" id="ARBA00022475"/>
    </source>
</evidence>
<evidence type="ECO:0000256" key="25">
    <source>
        <dbReference type="ARBA" id="ARBA00049902"/>
    </source>
</evidence>
<comment type="similarity">
    <text evidence="4">In the N-terminal section; belongs to the glycosyltransferase 51 family.</text>
</comment>
<evidence type="ECO:0000256" key="15">
    <source>
        <dbReference type="ARBA" id="ARBA00022960"/>
    </source>
</evidence>
<dbReference type="EC" id="3.4.16.4" evidence="5"/>
<evidence type="ECO:0000256" key="21">
    <source>
        <dbReference type="ARBA" id="ARBA00023268"/>
    </source>
</evidence>
<keyword evidence="32" id="KW-1185">Reference proteome</keyword>
<evidence type="ECO:0000256" key="20">
    <source>
        <dbReference type="ARBA" id="ARBA00023251"/>
    </source>
</evidence>
<dbReference type="FunFam" id="1.10.3810.10:FF:000003">
    <property type="entry name" value="Penicillin-binding protein 1a"/>
    <property type="match status" value="1"/>
</dbReference>
<keyword evidence="16" id="KW-0735">Signal-anchor</keyword>
<evidence type="ECO:0000256" key="1">
    <source>
        <dbReference type="ARBA" id="ARBA00004249"/>
    </source>
</evidence>
<dbReference type="GO" id="GO:0071555">
    <property type="term" value="P:cell wall organization"/>
    <property type="evidence" value="ECO:0007669"/>
    <property type="project" value="UniProtKB-KW"/>
</dbReference>
<evidence type="ECO:0000313" key="32">
    <source>
        <dbReference type="Proteomes" id="UP000092565"/>
    </source>
</evidence>